<keyword evidence="2" id="KW-0805">Transcription regulation</keyword>
<dbReference type="EMBL" id="QGKV02001507">
    <property type="protein sequence ID" value="KAF3533257.1"/>
    <property type="molecule type" value="Genomic_DNA"/>
</dbReference>
<evidence type="ECO:0000256" key="5">
    <source>
        <dbReference type="ARBA" id="ARBA00023242"/>
    </source>
</evidence>
<dbReference type="InterPro" id="IPR044808">
    <property type="entry name" value="ERF_plant"/>
</dbReference>
<comment type="similarity">
    <text evidence="6">Belongs to the AP2/ERF transcription factor family. ERF subfamily.</text>
</comment>
<keyword evidence="3" id="KW-0238">DNA-binding</keyword>
<dbReference type="InterPro" id="IPR016177">
    <property type="entry name" value="DNA-bd_dom_sf"/>
</dbReference>
<evidence type="ECO:0000256" key="3">
    <source>
        <dbReference type="ARBA" id="ARBA00023125"/>
    </source>
</evidence>
<dbReference type="Pfam" id="PF00847">
    <property type="entry name" value="AP2"/>
    <property type="match status" value="1"/>
</dbReference>
<dbReference type="InterPro" id="IPR036955">
    <property type="entry name" value="AP2/ERF_dom_sf"/>
</dbReference>
<sequence>MGKYAADIRDSARHGARVWLETFNTAEDAARAYDRAAFSMRGHKAILTFPHEYPMMSDGPSGGSEKCGGFFVAPV</sequence>
<evidence type="ECO:0000256" key="4">
    <source>
        <dbReference type="ARBA" id="ARBA00023163"/>
    </source>
</evidence>
<name>A0ABQ7BLS6_BRACR</name>
<dbReference type="Gene3D" id="3.30.730.10">
    <property type="entry name" value="AP2/ERF domain"/>
    <property type="match status" value="1"/>
</dbReference>
<evidence type="ECO:0000259" key="7">
    <source>
        <dbReference type="PROSITE" id="PS51032"/>
    </source>
</evidence>
<dbReference type="PROSITE" id="PS51032">
    <property type="entry name" value="AP2_ERF"/>
    <property type="match status" value="1"/>
</dbReference>
<evidence type="ECO:0000256" key="2">
    <source>
        <dbReference type="ARBA" id="ARBA00023015"/>
    </source>
</evidence>
<comment type="caution">
    <text evidence="8">The sequence shown here is derived from an EMBL/GenBank/DDBJ whole genome shotgun (WGS) entry which is preliminary data.</text>
</comment>
<evidence type="ECO:0000313" key="8">
    <source>
        <dbReference type="EMBL" id="KAF3533257.1"/>
    </source>
</evidence>
<comment type="subcellular location">
    <subcellularLocation>
        <location evidence="1">Nucleus</location>
    </subcellularLocation>
</comment>
<dbReference type="InterPro" id="IPR001471">
    <property type="entry name" value="AP2/ERF_dom"/>
</dbReference>
<evidence type="ECO:0000313" key="9">
    <source>
        <dbReference type="Proteomes" id="UP000266723"/>
    </source>
</evidence>
<evidence type="ECO:0000256" key="1">
    <source>
        <dbReference type="ARBA" id="ARBA00004123"/>
    </source>
</evidence>
<keyword evidence="5" id="KW-0539">Nucleus</keyword>
<keyword evidence="9" id="KW-1185">Reference proteome</keyword>
<protein>
    <recommendedName>
        <fullName evidence="7">AP2/ERF domain-containing protein</fullName>
    </recommendedName>
</protein>
<dbReference type="SMART" id="SM00380">
    <property type="entry name" value="AP2"/>
    <property type="match status" value="1"/>
</dbReference>
<accession>A0ABQ7BLS6</accession>
<feature type="domain" description="AP2/ERF" evidence="7">
    <location>
        <begin position="1"/>
        <end position="50"/>
    </location>
</feature>
<proteinExistence type="inferred from homology"/>
<organism evidence="8 9">
    <name type="scientific">Brassica cretica</name>
    <name type="common">Mustard</name>
    <dbReference type="NCBI Taxonomy" id="69181"/>
    <lineage>
        <taxon>Eukaryota</taxon>
        <taxon>Viridiplantae</taxon>
        <taxon>Streptophyta</taxon>
        <taxon>Embryophyta</taxon>
        <taxon>Tracheophyta</taxon>
        <taxon>Spermatophyta</taxon>
        <taxon>Magnoliopsida</taxon>
        <taxon>eudicotyledons</taxon>
        <taxon>Gunneridae</taxon>
        <taxon>Pentapetalae</taxon>
        <taxon>rosids</taxon>
        <taxon>malvids</taxon>
        <taxon>Brassicales</taxon>
        <taxon>Brassicaceae</taxon>
        <taxon>Brassiceae</taxon>
        <taxon>Brassica</taxon>
    </lineage>
</organism>
<dbReference type="Proteomes" id="UP000266723">
    <property type="component" value="Unassembled WGS sequence"/>
</dbReference>
<dbReference type="SUPFAM" id="SSF54171">
    <property type="entry name" value="DNA-binding domain"/>
    <property type="match status" value="1"/>
</dbReference>
<gene>
    <name evidence="8" type="ORF">DY000_02041807</name>
</gene>
<evidence type="ECO:0000256" key="6">
    <source>
        <dbReference type="ARBA" id="ARBA00024343"/>
    </source>
</evidence>
<reference evidence="8 9" key="1">
    <citation type="journal article" date="2020" name="BMC Genomics">
        <title>Intraspecific diversification of the crop wild relative Brassica cretica Lam. using demographic model selection.</title>
        <authorList>
            <person name="Kioukis A."/>
            <person name="Michalopoulou V.A."/>
            <person name="Briers L."/>
            <person name="Pirintsos S."/>
            <person name="Studholme D.J."/>
            <person name="Pavlidis P."/>
            <person name="Sarris P.F."/>
        </authorList>
    </citation>
    <scope>NUCLEOTIDE SEQUENCE [LARGE SCALE GENOMIC DNA]</scope>
    <source>
        <strain evidence="9">cv. PFS-1207/04</strain>
    </source>
</reference>
<dbReference type="PANTHER" id="PTHR31190">
    <property type="entry name" value="DNA-BINDING DOMAIN"/>
    <property type="match status" value="1"/>
</dbReference>
<keyword evidence="4" id="KW-0804">Transcription</keyword>
<dbReference type="PANTHER" id="PTHR31190:SF431">
    <property type="entry name" value="ETHYLENE-RESPONSIVE TRANSCRIPTION FACTOR ERF095"/>
    <property type="match status" value="1"/>
</dbReference>